<protein>
    <submittedName>
        <fullName evidence="2">Uncharacterized protein</fullName>
    </submittedName>
</protein>
<evidence type="ECO:0000256" key="1">
    <source>
        <dbReference type="SAM" id="MobiDB-lite"/>
    </source>
</evidence>
<proteinExistence type="predicted"/>
<reference evidence="2" key="2">
    <citation type="submission" date="2025-05" db="UniProtKB">
        <authorList>
            <consortium name="EnsemblFungi"/>
        </authorList>
    </citation>
    <scope>IDENTIFICATION</scope>
    <source>
        <strain evidence="2">4287 / CBS 123668 / FGSC 9935 / NRRL 34936</strain>
    </source>
</reference>
<feature type="region of interest" description="Disordered" evidence="1">
    <location>
        <begin position="1"/>
        <end position="34"/>
    </location>
</feature>
<sequence length="49" mass="5576">MSSTTGKYRAVSNKARPLADCGGQPRNGKELRQVHQVDQIKRLLRKDMH</sequence>
<dbReference type="AlphaFoldDB" id="A0A0D2YI78"/>
<dbReference type="Proteomes" id="UP000002489">
    <property type="component" value="Unassembled WGS sequence"/>
</dbReference>
<evidence type="ECO:0000313" key="2">
    <source>
        <dbReference type="EnsemblFungi" id="FOXG_16143P0"/>
    </source>
</evidence>
<accession>A0A0D2YI78</accession>
<dbReference type="EnsemblFungi" id="FOXG_06867T0">
    <property type="protein sequence ID" value="FOXG_06867P0"/>
    <property type="gene ID" value="FOXG_06867"/>
</dbReference>
<name>A0A0D2YI78_FUSOF</name>
<dbReference type="EnsemblFungi" id="FOXG_16236T0">
    <property type="protein sequence ID" value="FOXG_16236P0"/>
    <property type="gene ID" value="FOXG_16236"/>
</dbReference>
<reference evidence="3" key="1">
    <citation type="journal article" date="2012" name="Mol. Plant Microbe Interact.">
        <title>A highly conserved effector in Fusarium oxysporum is required for full virulence on Arabidopsis.</title>
        <authorList>
            <person name="Thatcher L.F."/>
            <person name="Gardiner D.M."/>
            <person name="Kazan K."/>
            <person name="Manners J."/>
        </authorList>
    </citation>
    <scope>NUCLEOTIDE SEQUENCE [LARGE SCALE GENOMIC DNA]</scope>
    <source>
        <strain evidence="3">Fo5176</strain>
    </source>
</reference>
<dbReference type="EnsemblFungi" id="FOXG_16143T0">
    <property type="protein sequence ID" value="FOXG_16143P0"/>
    <property type="gene ID" value="FOXG_16143"/>
</dbReference>
<organism evidence="2 3">
    <name type="scientific">Fusarium oxysporum (strain Fo5176)</name>
    <name type="common">Fusarium vascular wilt</name>
    <dbReference type="NCBI Taxonomy" id="660025"/>
    <lineage>
        <taxon>Eukaryota</taxon>
        <taxon>Fungi</taxon>
        <taxon>Dikarya</taxon>
        <taxon>Ascomycota</taxon>
        <taxon>Pezizomycotina</taxon>
        <taxon>Sordariomycetes</taxon>
        <taxon>Hypocreomycetidae</taxon>
        <taxon>Hypocreales</taxon>
        <taxon>Nectriaceae</taxon>
        <taxon>Fusarium</taxon>
        <taxon>Fusarium oxysporum species complex</taxon>
    </lineage>
</organism>
<evidence type="ECO:0000313" key="3">
    <source>
        <dbReference type="Proteomes" id="UP000002489"/>
    </source>
</evidence>